<organism evidence="1 2">
    <name type="scientific">Corynebacterium casei UCMA 3821</name>
    <dbReference type="NCBI Taxonomy" id="1110505"/>
    <lineage>
        <taxon>Bacteria</taxon>
        <taxon>Bacillati</taxon>
        <taxon>Actinomycetota</taxon>
        <taxon>Actinomycetes</taxon>
        <taxon>Mycobacteriales</taxon>
        <taxon>Corynebacteriaceae</taxon>
        <taxon>Corynebacterium</taxon>
    </lineage>
</organism>
<dbReference type="Proteomes" id="UP000004840">
    <property type="component" value="Unassembled WGS sequence"/>
</dbReference>
<dbReference type="EMBL" id="CAFW01000033">
    <property type="protein sequence ID" value="CCE54553.1"/>
    <property type="molecule type" value="Genomic_DNA"/>
</dbReference>
<sequence>MKISITKEISRPLHQSFSIFGALSTSVGHLVVSHCETSDLETGIIEVIGNLVRESDAIAFNSVLIDQLIEKAKNGLPPTGNPSCTRLIYFIQSKDSWELKAKERIPLQHLPEAFKALQPALKLPSKNLVEELLKVEMLLKNTNSLTPVQKFDMPLYLAPDAVAQLLAFAADSLASRKDQAISQHLSQVQKLRLGVDVTGRQLELVFPQTTEGTETHDLIWGLEISRGYITPSYRLSAPTLRTQFPNFEFGRSFNVVTQFNTMAPCGLMSTGSLVAGLELAQVSDGTKIGSLTTSNRIYSIESLLNSVTHRFSDGTARNAGTWTTGEWWQVNVDSFLGTGSSK</sequence>
<comment type="caution">
    <text evidence="1">The sequence shown here is derived from an EMBL/GenBank/DDBJ whole genome shotgun (WGS) entry which is preliminary data.</text>
</comment>
<reference evidence="1 2" key="1">
    <citation type="journal article" date="2012" name="J. Bacteriol.">
        <title>Genome Sequence of Corynebacterium casei UCMA 3821, Isolated from a Smear-Ripened Cheese.</title>
        <authorList>
            <person name="Monnet C."/>
            <person name="Loux V."/>
            <person name="Bento P."/>
            <person name="Gibrat J.F."/>
            <person name="Straub C."/>
            <person name="Bonnarme P."/>
            <person name="Landaud S."/>
            <person name="Irlinger F."/>
        </authorList>
    </citation>
    <scope>NUCLEOTIDE SEQUENCE [LARGE SCALE GENOMIC DNA]</scope>
    <source>
        <strain evidence="1 2">UCMA 3821</strain>
    </source>
</reference>
<evidence type="ECO:0000313" key="1">
    <source>
        <dbReference type="EMBL" id="CCE54553.1"/>
    </source>
</evidence>
<evidence type="ECO:0000313" key="2">
    <source>
        <dbReference type="Proteomes" id="UP000004840"/>
    </source>
</evidence>
<name>G7HWI8_9CORY</name>
<dbReference type="AlphaFoldDB" id="G7HWI8"/>
<protein>
    <submittedName>
        <fullName evidence="1">Uncharacterized protein</fullName>
    </submittedName>
</protein>
<proteinExistence type="predicted"/>
<accession>G7HWI8</accession>
<dbReference type="RefSeq" id="WP_006822075.1">
    <property type="nucleotide sequence ID" value="NZ_CAFW01000033.1"/>
</dbReference>
<gene>
    <name evidence="1" type="ORF">CCAS_04875</name>
</gene>